<dbReference type="SUPFAM" id="SSF56784">
    <property type="entry name" value="HAD-like"/>
    <property type="match status" value="1"/>
</dbReference>
<evidence type="ECO:0000313" key="1">
    <source>
        <dbReference type="EMBL" id="KZS90336.1"/>
    </source>
</evidence>
<dbReference type="PANTHER" id="PTHR43481:SF4">
    <property type="entry name" value="GLYCEROL-1-PHOSPHATE PHOSPHOHYDROLASE 1-RELATED"/>
    <property type="match status" value="1"/>
</dbReference>
<dbReference type="STRING" id="1314777.A0A164R8E4"/>
<gene>
    <name evidence="1" type="ORF">SISNIDRAFT_457865</name>
</gene>
<dbReference type="SFLD" id="SFLDG01129">
    <property type="entry name" value="C1.5:_HAD__Beta-PGM__Phosphata"/>
    <property type="match status" value="1"/>
</dbReference>
<reference evidence="1 2" key="1">
    <citation type="journal article" date="2016" name="Mol. Biol. Evol.">
        <title>Comparative Genomics of Early-Diverging Mushroom-Forming Fungi Provides Insights into the Origins of Lignocellulose Decay Capabilities.</title>
        <authorList>
            <person name="Nagy L.G."/>
            <person name="Riley R."/>
            <person name="Tritt A."/>
            <person name="Adam C."/>
            <person name="Daum C."/>
            <person name="Floudas D."/>
            <person name="Sun H."/>
            <person name="Yadav J.S."/>
            <person name="Pangilinan J."/>
            <person name="Larsson K.H."/>
            <person name="Matsuura K."/>
            <person name="Barry K."/>
            <person name="Labutti K."/>
            <person name="Kuo R."/>
            <person name="Ohm R.A."/>
            <person name="Bhattacharya S.S."/>
            <person name="Shirouzu T."/>
            <person name="Yoshinaga Y."/>
            <person name="Martin F.M."/>
            <person name="Grigoriev I.V."/>
            <person name="Hibbett D.S."/>
        </authorList>
    </citation>
    <scope>NUCLEOTIDE SEQUENCE [LARGE SCALE GENOMIC DNA]</scope>
    <source>
        <strain evidence="1 2">HHB9708</strain>
    </source>
</reference>
<dbReference type="SFLD" id="SFLDG01135">
    <property type="entry name" value="C1.5.6:_HAD__Beta-PGM__Phospha"/>
    <property type="match status" value="1"/>
</dbReference>
<dbReference type="InterPro" id="IPR023198">
    <property type="entry name" value="PGP-like_dom2"/>
</dbReference>
<dbReference type="AlphaFoldDB" id="A0A164R8E4"/>
<protein>
    <submittedName>
        <fullName evidence="1">HAD-like protein</fullName>
    </submittedName>
</protein>
<dbReference type="Gene3D" id="3.40.50.1000">
    <property type="entry name" value="HAD superfamily/HAD-like"/>
    <property type="match status" value="1"/>
</dbReference>
<dbReference type="InterPro" id="IPR023214">
    <property type="entry name" value="HAD_sf"/>
</dbReference>
<dbReference type="Proteomes" id="UP000076722">
    <property type="component" value="Unassembled WGS sequence"/>
</dbReference>
<proteinExistence type="predicted"/>
<dbReference type="GO" id="GO:0050308">
    <property type="term" value="F:sugar-phosphatase activity"/>
    <property type="evidence" value="ECO:0007669"/>
    <property type="project" value="TreeGrafter"/>
</dbReference>
<dbReference type="InterPro" id="IPR036412">
    <property type="entry name" value="HAD-like_sf"/>
</dbReference>
<dbReference type="Gene3D" id="1.10.150.240">
    <property type="entry name" value="Putative phosphatase, domain 2"/>
    <property type="match status" value="1"/>
</dbReference>
<dbReference type="InterPro" id="IPR006439">
    <property type="entry name" value="HAD-SF_hydro_IA"/>
</dbReference>
<dbReference type="PANTHER" id="PTHR43481">
    <property type="entry name" value="FRUCTOSE-1-PHOSPHATE PHOSPHATASE"/>
    <property type="match status" value="1"/>
</dbReference>
<dbReference type="NCBIfam" id="TIGR01509">
    <property type="entry name" value="HAD-SF-IA-v3"/>
    <property type="match status" value="1"/>
</dbReference>
<name>A0A164R8E4_9AGAM</name>
<dbReference type="OrthoDB" id="40579at2759"/>
<organism evidence="1 2">
    <name type="scientific">Sistotremastrum niveocremeum HHB9708</name>
    <dbReference type="NCBI Taxonomy" id="1314777"/>
    <lineage>
        <taxon>Eukaryota</taxon>
        <taxon>Fungi</taxon>
        <taxon>Dikarya</taxon>
        <taxon>Basidiomycota</taxon>
        <taxon>Agaricomycotina</taxon>
        <taxon>Agaricomycetes</taxon>
        <taxon>Sistotremastrales</taxon>
        <taxon>Sistotremastraceae</taxon>
        <taxon>Sertulicium</taxon>
        <taxon>Sertulicium niveocremeum</taxon>
    </lineage>
</organism>
<dbReference type="InterPro" id="IPR051806">
    <property type="entry name" value="HAD-like_SPP"/>
</dbReference>
<sequence length="225" mass="24523">MTVITVDAVLFDNDGTLIDSTPGVYAAWGTFGKEYGFDGEVAAHETHGRRLIDSLHEWCHLEGQKLEDEVRRFEQEVIDVGPIILPGVKELLDSIKAEESEERPGWTICTSATRWYAPAALAKAGVPLPMHLVTSDDVAKGKPFPDPYLAGAMKCNVKPENCLVVEDAPSGIKSGKAAGSKTLAVCTSHTREAIAAFEPDYLVEDLSRVKARWVGKQIELTLDES</sequence>
<dbReference type="EMBL" id="KV419422">
    <property type="protein sequence ID" value="KZS90336.1"/>
    <property type="molecule type" value="Genomic_DNA"/>
</dbReference>
<evidence type="ECO:0000313" key="2">
    <source>
        <dbReference type="Proteomes" id="UP000076722"/>
    </source>
</evidence>
<accession>A0A164R8E4</accession>
<keyword evidence="2" id="KW-1185">Reference proteome</keyword>
<dbReference type="Pfam" id="PF00702">
    <property type="entry name" value="Hydrolase"/>
    <property type="match status" value="1"/>
</dbReference>
<dbReference type="SFLD" id="SFLDS00003">
    <property type="entry name" value="Haloacid_Dehalogenase"/>
    <property type="match status" value="1"/>
</dbReference>